<evidence type="ECO:0000256" key="5">
    <source>
        <dbReference type="ARBA" id="ARBA00022598"/>
    </source>
</evidence>
<dbReference type="SUPFAM" id="SSF55681">
    <property type="entry name" value="Class II aaRS and biotin synthetases"/>
    <property type="match status" value="1"/>
</dbReference>
<gene>
    <name evidence="13" type="primary">pheS</name>
    <name evidence="15" type="ORF">LIP_2498</name>
</gene>
<dbReference type="EC" id="6.1.1.20" evidence="13"/>
<dbReference type="InterPro" id="IPR002319">
    <property type="entry name" value="Phenylalanyl-tRNA_Synthase"/>
</dbReference>
<dbReference type="PANTHER" id="PTHR11538">
    <property type="entry name" value="PHENYLALANYL-TRNA SYNTHETASE"/>
    <property type="match status" value="1"/>
</dbReference>
<dbReference type="KEGG" id="lpil:LIP_2498"/>
<feature type="domain" description="Aminoacyl-transfer RNA synthetases class-II family profile" evidence="14">
    <location>
        <begin position="119"/>
        <end position="339"/>
    </location>
</feature>
<dbReference type="InterPro" id="IPR010978">
    <property type="entry name" value="tRNA-bd_arm"/>
</dbReference>
<protein>
    <recommendedName>
        <fullName evidence="13">Phenylalanine--tRNA ligase alpha subunit</fullName>
        <ecNumber evidence="13">6.1.1.20</ecNumber>
    </recommendedName>
    <alternativeName>
        <fullName evidence="13">Phenylalanyl-tRNA synthetase alpha subunit</fullName>
        <shortName evidence="13">PheRS</shortName>
    </alternativeName>
</protein>
<keyword evidence="6 13" id="KW-0479">Metal-binding</keyword>
<evidence type="ECO:0000256" key="8">
    <source>
        <dbReference type="ARBA" id="ARBA00022840"/>
    </source>
</evidence>
<evidence type="ECO:0000256" key="4">
    <source>
        <dbReference type="ARBA" id="ARBA00022490"/>
    </source>
</evidence>
<dbReference type="GO" id="GO:0016740">
    <property type="term" value="F:transferase activity"/>
    <property type="evidence" value="ECO:0007669"/>
    <property type="project" value="UniProtKB-ARBA"/>
</dbReference>
<dbReference type="Pfam" id="PF01409">
    <property type="entry name" value="tRNA-synt_2d"/>
    <property type="match status" value="1"/>
</dbReference>
<dbReference type="InterPro" id="IPR004529">
    <property type="entry name" value="Phe-tRNA-synth_IIc_asu"/>
</dbReference>
<comment type="subcellular location">
    <subcellularLocation>
        <location evidence="1 13">Cytoplasm</location>
    </subcellularLocation>
</comment>
<dbReference type="HAMAP" id="MF_00281">
    <property type="entry name" value="Phe_tRNA_synth_alpha1"/>
    <property type="match status" value="1"/>
</dbReference>
<dbReference type="InterPro" id="IPR004188">
    <property type="entry name" value="Phe-tRNA_ligase_II_N"/>
</dbReference>
<evidence type="ECO:0000256" key="1">
    <source>
        <dbReference type="ARBA" id="ARBA00004496"/>
    </source>
</evidence>
<dbReference type="OrthoDB" id="9800719at2"/>
<feature type="binding site" evidence="13">
    <location>
        <position position="253"/>
    </location>
    <ligand>
        <name>Mg(2+)</name>
        <dbReference type="ChEBI" id="CHEBI:18420"/>
        <note>shared with beta subunit</note>
    </ligand>
</feature>
<dbReference type="STRING" id="1555112.LIP_2498"/>
<dbReference type="PANTHER" id="PTHR11538:SF41">
    <property type="entry name" value="PHENYLALANINE--TRNA LIGASE, MITOCHONDRIAL"/>
    <property type="match status" value="1"/>
</dbReference>
<dbReference type="InterPro" id="IPR045864">
    <property type="entry name" value="aa-tRNA-synth_II/BPL/LPL"/>
</dbReference>
<dbReference type="SUPFAM" id="SSF46589">
    <property type="entry name" value="tRNA-binding arm"/>
    <property type="match status" value="1"/>
</dbReference>
<dbReference type="InterPro" id="IPR006195">
    <property type="entry name" value="aa-tRNA-synth_II"/>
</dbReference>
<evidence type="ECO:0000256" key="3">
    <source>
        <dbReference type="ARBA" id="ARBA00011209"/>
    </source>
</evidence>
<evidence type="ECO:0000313" key="15">
    <source>
        <dbReference type="EMBL" id="BAS28334.1"/>
    </source>
</evidence>
<keyword evidence="11 13" id="KW-0030">Aminoacyl-tRNA synthetase</keyword>
<keyword evidence="7 13" id="KW-0547">Nucleotide-binding</keyword>
<dbReference type="RefSeq" id="WP_082726253.1">
    <property type="nucleotide sequence ID" value="NZ_AP014924.1"/>
</dbReference>
<reference evidence="16" key="1">
    <citation type="submission" date="2015-07" db="EMBL/GenBank/DDBJ databases">
        <title>Complete genome sequence and phylogenetic analysis of Limnochorda pilosa.</title>
        <authorList>
            <person name="Watanabe M."/>
            <person name="Kojima H."/>
            <person name="Fukui M."/>
        </authorList>
    </citation>
    <scope>NUCLEOTIDE SEQUENCE [LARGE SCALE GENOMIC DNA]</scope>
    <source>
        <strain evidence="16">HC45</strain>
    </source>
</reference>
<dbReference type="InterPro" id="IPR022911">
    <property type="entry name" value="Phe_tRNA_ligase_alpha1_bac"/>
</dbReference>
<dbReference type="PATRIC" id="fig|1555112.3.peg.2543"/>
<comment type="subunit">
    <text evidence="3 13">Tetramer of two alpha and two beta subunits.</text>
</comment>
<evidence type="ECO:0000256" key="11">
    <source>
        <dbReference type="ARBA" id="ARBA00023146"/>
    </source>
</evidence>
<dbReference type="Proteomes" id="UP000065807">
    <property type="component" value="Chromosome"/>
</dbReference>
<dbReference type="EMBL" id="AP014924">
    <property type="protein sequence ID" value="BAS28334.1"/>
    <property type="molecule type" value="Genomic_DNA"/>
</dbReference>
<evidence type="ECO:0000256" key="7">
    <source>
        <dbReference type="ARBA" id="ARBA00022741"/>
    </source>
</evidence>
<dbReference type="FunFam" id="3.30.930.10:FF:000003">
    <property type="entry name" value="Phenylalanine--tRNA ligase alpha subunit"/>
    <property type="match status" value="1"/>
</dbReference>
<evidence type="ECO:0000259" key="14">
    <source>
        <dbReference type="PROSITE" id="PS50862"/>
    </source>
</evidence>
<dbReference type="AlphaFoldDB" id="A0A0K2SND4"/>
<keyword evidence="4 13" id="KW-0963">Cytoplasm</keyword>
<evidence type="ECO:0000256" key="6">
    <source>
        <dbReference type="ARBA" id="ARBA00022723"/>
    </source>
</evidence>
<keyword evidence="16" id="KW-1185">Reference proteome</keyword>
<dbReference type="GO" id="GO:0005524">
    <property type="term" value="F:ATP binding"/>
    <property type="evidence" value="ECO:0007669"/>
    <property type="project" value="UniProtKB-UniRule"/>
</dbReference>
<sequence>MDLEVRSIQEEALAQVDRAGSLDDLDRVRVAYLGRKGRLTQLLRSMGDLPPEERPRRGAEVNEAKKALEAALGSRGRLLAEAEEARRLEAERLDVSLPGWRPPAGHRHPVNLALDEILRFFTGLGFETVEGPEVETDYYNFEALNIPPEHPARDMQDTFYLPGGLLLRTHTSPVQVHTMEARRPPVRVVVPGKVYRRDADATHSPMFHQVEGLLVDRSVSLGDLKGTLVAFARALFGPDRRVRFRPSYFPFTEPSAEMDISCWACGGEGCRLCGGEGWLEILGSGMVHPRVLEMVGYDPGQVSGFAFGMGVERVAMLKYGVEDIRLFYDNDLRFLASFPDRLVEPARPGIPELHEEVAP</sequence>
<reference evidence="16" key="2">
    <citation type="journal article" date="2016" name="Int. J. Syst. Evol. Microbiol.">
        <title>Complete genome sequence and cell structure of Limnochorda pilosa, a Gram-negative spore-former within the phylum Firmicutes.</title>
        <authorList>
            <person name="Watanabe M."/>
            <person name="Kojima H."/>
            <person name="Fukui M."/>
        </authorList>
    </citation>
    <scope>NUCLEOTIDE SEQUENCE [LARGE SCALE GENOMIC DNA]</scope>
    <source>
        <strain evidence="16">HC45</strain>
    </source>
</reference>
<dbReference type="GO" id="GO:0000287">
    <property type="term" value="F:magnesium ion binding"/>
    <property type="evidence" value="ECO:0007669"/>
    <property type="project" value="UniProtKB-UniRule"/>
</dbReference>
<dbReference type="GO" id="GO:0140096">
    <property type="term" value="F:catalytic activity, acting on a protein"/>
    <property type="evidence" value="ECO:0007669"/>
    <property type="project" value="UniProtKB-ARBA"/>
</dbReference>
<evidence type="ECO:0000256" key="10">
    <source>
        <dbReference type="ARBA" id="ARBA00022917"/>
    </source>
</evidence>
<dbReference type="GO" id="GO:0004826">
    <property type="term" value="F:phenylalanine-tRNA ligase activity"/>
    <property type="evidence" value="ECO:0007669"/>
    <property type="project" value="UniProtKB-UniRule"/>
</dbReference>
<dbReference type="PROSITE" id="PS50862">
    <property type="entry name" value="AA_TRNA_LIGASE_II"/>
    <property type="match status" value="1"/>
</dbReference>
<evidence type="ECO:0000313" key="16">
    <source>
        <dbReference type="Proteomes" id="UP000065807"/>
    </source>
</evidence>
<keyword evidence="10 13" id="KW-0648">Protein biosynthesis</keyword>
<dbReference type="NCBIfam" id="TIGR00468">
    <property type="entry name" value="pheS"/>
    <property type="match status" value="1"/>
</dbReference>
<dbReference type="GO" id="GO:0000049">
    <property type="term" value="F:tRNA binding"/>
    <property type="evidence" value="ECO:0007669"/>
    <property type="project" value="InterPro"/>
</dbReference>
<keyword evidence="5 13" id="KW-0436">Ligase</keyword>
<comment type="similarity">
    <text evidence="2 13">Belongs to the class-II aminoacyl-tRNA synthetase family. Phe-tRNA synthetase alpha subunit type 1 subfamily.</text>
</comment>
<name>A0A0K2SND4_LIMPI</name>
<dbReference type="Gene3D" id="3.30.930.10">
    <property type="entry name" value="Bira Bifunctional Protein, Domain 2"/>
    <property type="match status" value="1"/>
</dbReference>
<keyword evidence="9 13" id="KW-0460">Magnesium</keyword>
<evidence type="ECO:0000256" key="13">
    <source>
        <dbReference type="HAMAP-Rule" id="MF_00281"/>
    </source>
</evidence>
<dbReference type="GO" id="GO:0005737">
    <property type="term" value="C:cytoplasm"/>
    <property type="evidence" value="ECO:0007669"/>
    <property type="project" value="UniProtKB-SubCell"/>
</dbReference>
<dbReference type="GO" id="GO:0006432">
    <property type="term" value="P:phenylalanyl-tRNA aminoacylation"/>
    <property type="evidence" value="ECO:0007669"/>
    <property type="project" value="UniProtKB-UniRule"/>
</dbReference>
<accession>A0A0K2SND4</accession>
<comment type="catalytic activity">
    <reaction evidence="12 13">
        <text>tRNA(Phe) + L-phenylalanine + ATP = L-phenylalanyl-tRNA(Phe) + AMP + diphosphate + H(+)</text>
        <dbReference type="Rhea" id="RHEA:19413"/>
        <dbReference type="Rhea" id="RHEA-COMP:9668"/>
        <dbReference type="Rhea" id="RHEA-COMP:9699"/>
        <dbReference type="ChEBI" id="CHEBI:15378"/>
        <dbReference type="ChEBI" id="CHEBI:30616"/>
        <dbReference type="ChEBI" id="CHEBI:33019"/>
        <dbReference type="ChEBI" id="CHEBI:58095"/>
        <dbReference type="ChEBI" id="CHEBI:78442"/>
        <dbReference type="ChEBI" id="CHEBI:78531"/>
        <dbReference type="ChEBI" id="CHEBI:456215"/>
        <dbReference type="EC" id="6.1.1.20"/>
    </reaction>
</comment>
<proteinExistence type="inferred from homology"/>
<evidence type="ECO:0000256" key="2">
    <source>
        <dbReference type="ARBA" id="ARBA00010207"/>
    </source>
</evidence>
<organism evidence="15 16">
    <name type="scientific">Limnochorda pilosa</name>
    <dbReference type="NCBI Taxonomy" id="1555112"/>
    <lineage>
        <taxon>Bacteria</taxon>
        <taxon>Bacillati</taxon>
        <taxon>Bacillota</taxon>
        <taxon>Limnochordia</taxon>
        <taxon>Limnochordales</taxon>
        <taxon>Limnochordaceae</taxon>
        <taxon>Limnochorda</taxon>
    </lineage>
</organism>
<dbReference type="CDD" id="cd00496">
    <property type="entry name" value="PheRS_alpha_core"/>
    <property type="match status" value="1"/>
</dbReference>
<keyword evidence="8 13" id="KW-0067">ATP-binding</keyword>
<evidence type="ECO:0000256" key="12">
    <source>
        <dbReference type="ARBA" id="ARBA00049255"/>
    </source>
</evidence>
<evidence type="ECO:0000256" key="9">
    <source>
        <dbReference type="ARBA" id="ARBA00022842"/>
    </source>
</evidence>
<dbReference type="Pfam" id="PF02912">
    <property type="entry name" value="Phe_tRNA-synt_N"/>
    <property type="match status" value="1"/>
</dbReference>
<comment type="cofactor">
    <cofactor evidence="13">
        <name>Mg(2+)</name>
        <dbReference type="ChEBI" id="CHEBI:18420"/>
    </cofactor>
    <text evidence="13">Binds 2 magnesium ions per tetramer.</text>
</comment>